<protein>
    <submittedName>
        <fullName evidence="2">Replication initiation protein</fullName>
    </submittedName>
</protein>
<dbReference type="Pfam" id="PF02486">
    <property type="entry name" value="Rep_trans"/>
    <property type="match status" value="1"/>
</dbReference>
<feature type="domain" description="Replication initiation protein-like C-terminal" evidence="1">
    <location>
        <begin position="191"/>
        <end position="361"/>
    </location>
</feature>
<accession>A0A2R3Q8L3</accession>
<dbReference type="EMBL" id="CP027667">
    <property type="protein sequence ID" value="AVO48126.1"/>
    <property type="molecule type" value="Genomic_DNA"/>
</dbReference>
<sequence length="410" mass="45602">MTRPARSVLKKHSQTCALVLDGNEVKARLLAERTNTNTMVHVDWLRFTCLLRNAPTLDVETLFPSPLQYSDEQHAADRHARLIKLLGTLPDAEFAPSAQAMELAQRVCETLGEEFTVAAEVRKGHDFYRHRWSIERNGQEVGWVGYLASGDSPRQQAQAKTMHVNLYGTACTFARSGWREDLATLVDEMAGNITRCDLALDFFDGLAGGMARIVSDYETGLMDSGGKRLKCNMVGDWSEGGRKGRSFYVGSKEAGKQTNIYEKGAQLFGEKDATDWMRAELRYGNKLRHLPSDILRRPADFFGGASDWHAALLREAEATATPERIPTARRLPAETIEAEVTRNVRWLRDVAAPSLALAFEHLGESAFLSLVEHQQTPGRLRRFTRTEVARAYASAHRRTTKGAGAGHATA</sequence>
<evidence type="ECO:0000259" key="1">
    <source>
        <dbReference type="Pfam" id="PF02486"/>
    </source>
</evidence>
<evidence type="ECO:0000313" key="3">
    <source>
        <dbReference type="Proteomes" id="UP000237925"/>
    </source>
</evidence>
<gene>
    <name evidence="2" type="ORF">C6568_01780</name>
</gene>
<dbReference type="AlphaFoldDB" id="A0A2R3Q8L3"/>
<dbReference type="KEGG" id="mela:C6568_01780"/>
<dbReference type="InterPro" id="IPR003491">
    <property type="entry name" value="REP-like_C"/>
</dbReference>
<name>A0A2R3Q8L3_9BURK</name>
<dbReference type="OrthoDB" id="9809126at2"/>
<proteinExistence type="predicted"/>
<reference evidence="2 3" key="1">
    <citation type="submission" date="2018-03" db="EMBL/GenBank/DDBJ databases">
        <title>Genome sequencing of Melaminivora sp.</title>
        <authorList>
            <person name="Kim S.-J."/>
            <person name="Heo J."/>
            <person name="Ahn J.-H."/>
            <person name="Kwon S.-W."/>
        </authorList>
    </citation>
    <scope>NUCLEOTIDE SEQUENCE [LARGE SCALE GENOMIC DNA]</scope>
    <source>
        <strain evidence="2 3">SC2-9</strain>
    </source>
</reference>
<dbReference type="Proteomes" id="UP000237925">
    <property type="component" value="Chromosome"/>
</dbReference>
<organism evidence="2 3">
    <name type="scientific">Melaminivora suipulveris</name>
    <dbReference type="NCBI Taxonomy" id="2109913"/>
    <lineage>
        <taxon>Bacteria</taxon>
        <taxon>Pseudomonadati</taxon>
        <taxon>Pseudomonadota</taxon>
        <taxon>Betaproteobacteria</taxon>
        <taxon>Burkholderiales</taxon>
        <taxon>Comamonadaceae</taxon>
        <taxon>Melaminivora</taxon>
    </lineage>
</organism>
<evidence type="ECO:0000313" key="2">
    <source>
        <dbReference type="EMBL" id="AVO48126.1"/>
    </source>
</evidence>
<keyword evidence="3" id="KW-1185">Reference proteome</keyword>
<dbReference type="RefSeq" id="WP_106682609.1">
    <property type="nucleotide sequence ID" value="NZ_CP027667.1"/>
</dbReference>